<gene>
    <name evidence="3" type="ORF">L618_000100000010</name>
    <name evidence="2" type="ORF">L618_001900000010</name>
    <name evidence="1" type="ORF">L618_003200000330</name>
</gene>
<sequence>MDPVESVLPAAVFLDGGAEEHRRGGVPTQPTVAVFEGVS</sequence>
<evidence type="ECO:0000313" key="2">
    <source>
        <dbReference type="EMBL" id="TWH17583.1"/>
    </source>
</evidence>
<name>A0A562DZK9_RHORH</name>
<dbReference type="EMBL" id="VLJT01000016">
    <property type="protein sequence ID" value="TWH17583.1"/>
    <property type="molecule type" value="Genomic_DNA"/>
</dbReference>
<dbReference type="Proteomes" id="UP000317573">
    <property type="component" value="Unassembled WGS sequence"/>
</dbReference>
<evidence type="ECO:0000313" key="1">
    <source>
        <dbReference type="EMBL" id="TWH15149.1"/>
    </source>
</evidence>
<evidence type="ECO:0000313" key="4">
    <source>
        <dbReference type="Proteomes" id="UP000317573"/>
    </source>
</evidence>
<dbReference type="AlphaFoldDB" id="A0A562DZK9"/>
<reference evidence="1 4" key="1">
    <citation type="submission" date="2019-07" db="EMBL/GenBank/DDBJ databases">
        <title>Genome sequencing of lignin-degrading bacterial isolates.</title>
        <authorList>
            <person name="Gladden J."/>
        </authorList>
    </citation>
    <scope>NUCLEOTIDE SEQUENCE [LARGE SCALE GENOMIC DNA]</scope>
    <source>
        <strain evidence="1 4">J45</strain>
    </source>
</reference>
<organism evidence="1 4">
    <name type="scientific">Rhodococcus rhodochrous J45</name>
    <dbReference type="NCBI Taxonomy" id="935266"/>
    <lineage>
        <taxon>Bacteria</taxon>
        <taxon>Bacillati</taxon>
        <taxon>Actinomycetota</taxon>
        <taxon>Actinomycetes</taxon>
        <taxon>Mycobacteriales</taxon>
        <taxon>Nocardiaceae</taxon>
        <taxon>Rhodococcus</taxon>
    </lineage>
</organism>
<comment type="caution">
    <text evidence="1">The sequence shown here is derived from an EMBL/GenBank/DDBJ whole genome shotgun (WGS) entry which is preliminary data.</text>
</comment>
<proteinExistence type="predicted"/>
<dbReference type="EMBL" id="VLJT01000001">
    <property type="protein sequence ID" value="TWH24548.1"/>
    <property type="molecule type" value="Genomic_DNA"/>
</dbReference>
<accession>A0A562DZK9</accession>
<dbReference type="EMBL" id="VLJT01000031">
    <property type="protein sequence ID" value="TWH15149.1"/>
    <property type="molecule type" value="Genomic_DNA"/>
</dbReference>
<evidence type="ECO:0000313" key="3">
    <source>
        <dbReference type="EMBL" id="TWH24548.1"/>
    </source>
</evidence>
<feature type="non-terminal residue" evidence="1">
    <location>
        <position position="39"/>
    </location>
</feature>
<protein>
    <submittedName>
        <fullName evidence="1">Uncharacterized protein</fullName>
    </submittedName>
</protein>